<evidence type="ECO:0000256" key="1">
    <source>
        <dbReference type="SAM" id="MobiDB-lite"/>
    </source>
</evidence>
<gene>
    <name evidence="2" type="ORF">CFBP1159_39730</name>
    <name evidence="3" type="ORF">XAC301_41810</name>
</gene>
<dbReference type="AlphaFoldDB" id="A0A8D6VU48"/>
<organism evidence="2">
    <name type="scientific">Xanthomonas arboricola pv. corylina</name>
    <dbReference type="NCBI Taxonomy" id="487821"/>
    <lineage>
        <taxon>Bacteria</taxon>
        <taxon>Pseudomonadati</taxon>
        <taxon>Pseudomonadota</taxon>
        <taxon>Gammaproteobacteria</taxon>
        <taxon>Lysobacterales</taxon>
        <taxon>Lysobacteraceae</taxon>
        <taxon>Xanthomonas</taxon>
    </lineage>
</organism>
<evidence type="ECO:0000313" key="2">
    <source>
        <dbReference type="EMBL" id="CAE6845530.1"/>
    </source>
</evidence>
<reference evidence="2 4" key="1">
    <citation type="submission" date="2021-02" db="EMBL/GenBank/DDBJ databases">
        <authorList>
            <person name="Pothier F. J."/>
        </authorList>
    </citation>
    <scope>NUCLEOTIDE SEQUENCE</scope>
    <source>
        <strain evidence="3 4">301</strain>
        <strain evidence="2">CFBP 1159</strain>
    </source>
</reference>
<dbReference type="EMBL" id="HG992341">
    <property type="protein sequence ID" value="CAE6845499.1"/>
    <property type="molecule type" value="Genomic_DNA"/>
</dbReference>
<dbReference type="Proteomes" id="UP000835243">
    <property type="component" value="Chromosome"/>
</dbReference>
<keyword evidence="4" id="KW-1185">Reference proteome</keyword>
<protein>
    <submittedName>
        <fullName evidence="2">Uncharacterized protein</fullName>
    </submittedName>
</protein>
<dbReference type="EMBL" id="HG992341">
    <property type="protein sequence ID" value="CAE6845530.1"/>
    <property type="molecule type" value="Genomic_DNA"/>
</dbReference>
<feature type="region of interest" description="Disordered" evidence="1">
    <location>
        <begin position="103"/>
        <end position="129"/>
    </location>
</feature>
<name>A0A8D6VU48_9XANT</name>
<dbReference type="EMBL" id="HG992338">
    <property type="protein sequence ID" value="CAE6853284.1"/>
    <property type="molecule type" value="Genomic_DNA"/>
</dbReference>
<dbReference type="Proteomes" id="UP000835287">
    <property type="component" value="Chromosome"/>
</dbReference>
<dbReference type="RefSeq" id="WP_172641750.1">
    <property type="nucleotide sequence ID" value="NZ_CP062164.1"/>
</dbReference>
<proteinExistence type="predicted"/>
<accession>A0A8D6VU48</accession>
<evidence type="ECO:0000313" key="3">
    <source>
        <dbReference type="EMBL" id="CAE6853284.1"/>
    </source>
</evidence>
<dbReference type="EMBL" id="HG992338">
    <property type="protein sequence ID" value="CAE6853302.1"/>
    <property type="molecule type" value="Genomic_DNA"/>
</dbReference>
<sequence length="129" mass="14024">MFLNNPLGFIVTQPSCRARYIVLVALGLAMAAPSAWGQGYPMSHAGRDPLPPSARGNGRTLSDTIRQVQRSTGGQILSAERVPFDGGNLNRVKYMKDGRVHTVYESEQMQAAPPRSQAPPDAPPRDDNH</sequence>
<evidence type="ECO:0000313" key="4">
    <source>
        <dbReference type="Proteomes" id="UP000835287"/>
    </source>
</evidence>